<evidence type="ECO:0000256" key="3">
    <source>
        <dbReference type="ARBA" id="ARBA00022679"/>
    </source>
</evidence>
<dbReference type="PANTHER" id="PTHR43179">
    <property type="entry name" value="RHAMNOSYLTRANSFERASE WBBL"/>
    <property type="match status" value="1"/>
</dbReference>
<comment type="similarity">
    <text evidence="1">Belongs to the glycosyltransferase 2 family.</text>
</comment>
<dbReference type="STRING" id="1280847.SAMN04488036_104361"/>
<dbReference type="SUPFAM" id="SSF53448">
    <property type="entry name" value="Nucleotide-diphospho-sugar transferases"/>
    <property type="match status" value="1"/>
</dbReference>
<organism evidence="4 5">
    <name type="scientific">Shimia haliotis</name>
    <dbReference type="NCBI Taxonomy" id="1280847"/>
    <lineage>
        <taxon>Bacteria</taxon>
        <taxon>Pseudomonadati</taxon>
        <taxon>Pseudomonadota</taxon>
        <taxon>Alphaproteobacteria</taxon>
        <taxon>Rhodobacterales</taxon>
        <taxon>Roseobacteraceae</taxon>
    </lineage>
</organism>
<dbReference type="EMBL" id="FOSZ01000004">
    <property type="protein sequence ID" value="SFL06449.1"/>
    <property type="molecule type" value="Genomic_DNA"/>
</dbReference>
<keyword evidence="3 4" id="KW-0808">Transferase</keyword>
<keyword evidence="2" id="KW-0328">Glycosyltransferase</keyword>
<dbReference type="Proteomes" id="UP000198851">
    <property type="component" value="Unassembled WGS sequence"/>
</dbReference>
<proteinExistence type="inferred from homology"/>
<sequence>MKQLPVSVIVVSRGRPRSLRRTLMGISQQVYPQFEIIVVTDSEGIDAVQFLDFGHQLKLVEFDEPNISAARNHGVAVAAGEVVAFIDDDAVPETGWLWHLVAPFARTDVAAAGGFVRGRNGIAFQWKARSVDGAAQHCDISLGNDKPVEMTPSKGRAVKTEGTNMAFRRDVLAEMGGFDPAFRYYLDETDLNLRLADQGAITAIVPLAEVHHGYFESVRRSARRAPRDLHDVGASMAVFLRKHCSQEARAKVWTEYQRGQRRRLVDFMVRGEIMPGDVARLMRSMRVGHSDGMERPISVLPRIARSSEGFRAFERTSGGAVVIAGRHWRRRKILEEAQSAAISGKVPSVFVFSRTGLFHKVIYHSEGYWEQVGGLFGRSDRNGRLFRLMGFRNRLKSEKQRVARQRMLMDEGGNV</sequence>
<evidence type="ECO:0000256" key="1">
    <source>
        <dbReference type="ARBA" id="ARBA00006739"/>
    </source>
</evidence>
<dbReference type="GO" id="GO:0016757">
    <property type="term" value="F:glycosyltransferase activity"/>
    <property type="evidence" value="ECO:0007669"/>
    <property type="project" value="UniProtKB-KW"/>
</dbReference>
<evidence type="ECO:0000313" key="5">
    <source>
        <dbReference type="Proteomes" id="UP000198851"/>
    </source>
</evidence>
<name>A0A1I4EMC5_9RHOB</name>
<dbReference type="PANTHER" id="PTHR43179:SF12">
    <property type="entry name" value="GALACTOFURANOSYLTRANSFERASE GLFT2"/>
    <property type="match status" value="1"/>
</dbReference>
<accession>A0A1I4EMC5</accession>
<reference evidence="5" key="1">
    <citation type="submission" date="2016-10" db="EMBL/GenBank/DDBJ databases">
        <authorList>
            <person name="Varghese N."/>
            <person name="Submissions S."/>
        </authorList>
    </citation>
    <scope>NUCLEOTIDE SEQUENCE [LARGE SCALE GENOMIC DNA]</scope>
    <source>
        <strain evidence="5">DSM 28453</strain>
    </source>
</reference>
<dbReference type="AlphaFoldDB" id="A0A1I4EMC5"/>
<gene>
    <name evidence="4" type="ORF">SAMN04488036_104361</name>
</gene>
<dbReference type="Pfam" id="PF13641">
    <property type="entry name" value="Glyco_tranf_2_3"/>
    <property type="match status" value="1"/>
</dbReference>
<evidence type="ECO:0000313" key="4">
    <source>
        <dbReference type="EMBL" id="SFL06449.1"/>
    </source>
</evidence>
<dbReference type="RefSeq" id="WP_093324093.1">
    <property type="nucleotide sequence ID" value="NZ_FOSZ01000004.1"/>
</dbReference>
<dbReference type="InterPro" id="IPR029044">
    <property type="entry name" value="Nucleotide-diphossugar_trans"/>
</dbReference>
<evidence type="ECO:0000256" key="2">
    <source>
        <dbReference type="ARBA" id="ARBA00022676"/>
    </source>
</evidence>
<dbReference type="OrthoDB" id="153025at2"/>
<protein>
    <submittedName>
        <fullName evidence="4">Glycosyltransferase like family 2</fullName>
    </submittedName>
</protein>
<dbReference type="Gene3D" id="3.90.550.10">
    <property type="entry name" value="Spore Coat Polysaccharide Biosynthesis Protein SpsA, Chain A"/>
    <property type="match status" value="1"/>
</dbReference>
<keyword evidence="5" id="KW-1185">Reference proteome</keyword>